<comment type="caution">
    <text evidence="1">The sequence shown here is derived from an EMBL/GenBank/DDBJ whole genome shotgun (WGS) entry which is preliminary data.</text>
</comment>
<evidence type="ECO:0000313" key="2">
    <source>
        <dbReference type="Proteomes" id="UP000241587"/>
    </source>
</evidence>
<dbReference type="OrthoDB" id="5030973at2759"/>
<evidence type="ECO:0000313" key="1">
    <source>
        <dbReference type="EMBL" id="PTD02278.1"/>
    </source>
</evidence>
<proteinExistence type="predicted"/>
<dbReference type="AlphaFoldDB" id="A0A2T4GFB8"/>
<keyword evidence="2" id="KW-1185">Reference proteome</keyword>
<organism evidence="1 2">
    <name type="scientific">Fusarium culmorum</name>
    <dbReference type="NCBI Taxonomy" id="5516"/>
    <lineage>
        <taxon>Eukaryota</taxon>
        <taxon>Fungi</taxon>
        <taxon>Dikarya</taxon>
        <taxon>Ascomycota</taxon>
        <taxon>Pezizomycotina</taxon>
        <taxon>Sordariomycetes</taxon>
        <taxon>Hypocreomycetidae</taxon>
        <taxon>Hypocreales</taxon>
        <taxon>Nectriaceae</taxon>
        <taxon>Fusarium</taxon>
    </lineage>
</organism>
<name>A0A2T4GFB8_FUSCU</name>
<protein>
    <submittedName>
        <fullName evidence="1">Uncharacterized protein</fullName>
    </submittedName>
</protein>
<sequence>MATSQEPQQSDEFVPRLVSTYLEGDITDVHTQNDPDQPFQRENIIERRHKVDVRCQHKDIVHGFYSDDDDYADPCSLVVFEFEFSPNAIARRIKAVITIEIKADTLTQLGSVFKTDSKDDPVFYGSGRTVFSTNHLRKYDVDNLGRLDLKSLADVTLMTVLKGAIKEM</sequence>
<gene>
    <name evidence="1" type="ORF">FCULG_00011890</name>
</gene>
<accession>A0A2T4GFB8</accession>
<dbReference type="EMBL" id="PVEM01000022">
    <property type="protein sequence ID" value="PTD02278.1"/>
    <property type="molecule type" value="Genomic_DNA"/>
</dbReference>
<reference evidence="1 2" key="1">
    <citation type="submission" date="2018-02" db="EMBL/GenBank/DDBJ databases">
        <title>Fusarium culmorum secondary metabolites in fungal-bacterial-plant interactions.</title>
        <authorList>
            <person name="Schmidt R."/>
        </authorList>
    </citation>
    <scope>NUCLEOTIDE SEQUENCE [LARGE SCALE GENOMIC DNA]</scope>
    <source>
        <strain evidence="1 2">PV</strain>
    </source>
</reference>
<dbReference type="Proteomes" id="UP000241587">
    <property type="component" value="Unassembled WGS sequence"/>
</dbReference>